<dbReference type="InterPro" id="IPR018247">
    <property type="entry name" value="EF_Hand_1_Ca_BS"/>
</dbReference>
<evidence type="ECO:0000313" key="2">
    <source>
        <dbReference type="EMBL" id="MBB6476586.1"/>
    </source>
</evidence>
<accession>A0A7X0MB06</accession>
<dbReference type="AlphaFoldDB" id="A0A7X0MB06"/>
<name>A0A7X0MB06_9ACTN</name>
<dbReference type="RefSeq" id="WP_184986710.1">
    <property type="nucleotide sequence ID" value="NZ_BAAALO010000010.1"/>
</dbReference>
<protein>
    <submittedName>
        <fullName evidence="2">Ca2+-binding EF-hand superfamily protein</fullName>
    </submittedName>
</protein>
<dbReference type="EMBL" id="JACHIU010000001">
    <property type="protein sequence ID" value="MBB6476586.1"/>
    <property type="molecule type" value="Genomic_DNA"/>
</dbReference>
<reference evidence="2 3" key="1">
    <citation type="submission" date="2020-08" db="EMBL/GenBank/DDBJ databases">
        <title>Sequencing the genomes of 1000 actinobacteria strains.</title>
        <authorList>
            <person name="Klenk H.-P."/>
        </authorList>
    </citation>
    <scope>NUCLEOTIDE SEQUENCE [LARGE SCALE GENOMIC DNA]</scope>
    <source>
        <strain evidence="2 3">DSM 44936</strain>
    </source>
</reference>
<feature type="domain" description="EF-hand" evidence="1">
    <location>
        <begin position="1"/>
        <end position="34"/>
    </location>
</feature>
<evidence type="ECO:0000313" key="3">
    <source>
        <dbReference type="Proteomes" id="UP000555564"/>
    </source>
</evidence>
<proteinExistence type="predicted"/>
<organism evidence="2 3">
    <name type="scientific">Sphaerisporangium rubeum</name>
    <dbReference type="NCBI Taxonomy" id="321317"/>
    <lineage>
        <taxon>Bacteria</taxon>
        <taxon>Bacillati</taxon>
        <taxon>Actinomycetota</taxon>
        <taxon>Actinomycetes</taxon>
        <taxon>Streptosporangiales</taxon>
        <taxon>Streptosporangiaceae</taxon>
        <taxon>Sphaerisporangium</taxon>
    </lineage>
</organism>
<feature type="domain" description="EF-hand" evidence="1">
    <location>
        <begin position="35"/>
        <end position="69"/>
    </location>
</feature>
<dbReference type="Pfam" id="PF13499">
    <property type="entry name" value="EF-hand_7"/>
    <property type="match status" value="1"/>
</dbReference>
<dbReference type="SUPFAM" id="SSF47473">
    <property type="entry name" value="EF-hand"/>
    <property type="match status" value="1"/>
</dbReference>
<gene>
    <name evidence="2" type="ORF">BJ992_006017</name>
</gene>
<dbReference type="InterPro" id="IPR011992">
    <property type="entry name" value="EF-hand-dom_pair"/>
</dbReference>
<dbReference type="SMART" id="SM00054">
    <property type="entry name" value="EFh"/>
    <property type="match status" value="2"/>
</dbReference>
<dbReference type="InterPro" id="IPR002048">
    <property type="entry name" value="EF_hand_dom"/>
</dbReference>
<sequence length="69" mass="7410">MSEYAVTFDLIDADKDGLISAEELLRLMEVLGQPVTAEAAEAAVERLDMDGDGLISLDEFSRYLSATGA</sequence>
<keyword evidence="3" id="KW-1185">Reference proteome</keyword>
<dbReference type="PROSITE" id="PS00018">
    <property type="entry name" value="EF_HAND_1"/>
    <property type="match status" value="2"/>
</dbReference>
<dbReference type="PROSITE" id="PS50222">
    <property type="entry name" value="EF_HAND_2"/>
    <property type="match status" value="2"/>
</dbReference>
<dbReference type="GO" id="GO:0005509">
    <property type="term" value="F:calcium ion binding"/>
    <property type="evidence" value="ECO:0007669"/>
    <property type="project" value="InterPro"/>
</dbReference>
<dbReference type="CDD" id="cd00051">
    <property type="entry name" value="EFh"/>
    <property type="match status" value="1"/>
</dbReference>
<evidence type="ECO:0000259" key="1">
    <source>
        <dbReference type="PROSITE" id="PS50222"/>
    </source>
</evidence>
<dbReference type="Gene3D" id="1.10.238.10">
    <property type="entry name" value="EF-hand"/>
    <property type="match status" value="1"/>
</dbReference>
<comment type="caution">
    <text evidence="2">The sequence shown here is derived from an EMBL/GenBank/DDBJ whole genome shotgun (WGS) entry which is preliminary data.</text>
</comment>
<dbReference type="Proteomes" id="UP000555564">
    <property type="component" value="Unassembled WGS sequence"/>
</dbReference>